<dbReference type="PANTHER" id="PTHR20982">
    <property type="entry name" value="RIBOSOME RECYCLING FACTOR"/>
    <property type="match status" value="1"/>
</dbReference>
<evidence type="ECO:0000256" key="1">
    <source>
        <dbReference type="ARBA" id="ARBA00004496"/>
    </source>
</evidence>
<dbReference type="InterPro" id="IPR036191">
    <property type="entry name" value="RRF_sf"/>
</dbReference>
<dbReference type="GO" id="GO:0005737">
    <property type="term" value="C:cytoplasm"/>
    <property type="evidence" value="ECO:0007669"/>
    <property type="project" value="UniProtKB-SubCell"/>
</dbReference>
<dbReference type="NCBIfam" id="TIGR00496">
    <property type="entry name" value="frr"/>
    <property type="match status" value="1"/>
</dbReference>
<dbReference type="CDD" id="cd00520">
    <property type="entry name" value="RRF"/>
    <property type="match status" value="1"/>
</dbReference>
<evidence type="ECO:0000259" key="5">
    <source>
        <dbReference type="Pfam" id="PF01765"/>
    </source>
</evidence>
<feature type="domain" description="Ribosome recycling factor" evidence="5">
    <location>
        <begin position="21"/>
        <end position="183"/>
    </location>
</feature>
<dbReference type="HAMAP" id="MF_00040">
    <property type="entry name" value="RRF"/>
    <property type="match status" value="1"/>
</dbReference>
<comment type="subcellular location">
    <subcellularLocation>
        <location evidence="1">Cytoplasm</location>
    </subcellularLocation>
</comment>
<protein>
    <submittedName>
        <fullName evidence="6">Ribosome recycling factor</fullName>
    </submittedName>
</protein>
<dbReference type="FunFam" id="3.30.1360.40:FF:000001">
    <property type="entry name" value="Ribosome-recycling factor"/>
    <property type="match status" value="1"/>
</dbReference>
<gene>
    <name evidence="6" type="ORF">MNBD_NITROSPINAE01-1374</name>
</gene>
<dbReference type="GO" id="GO:0006412">
    <property type="term" value="P:translation"/>
    <property type="evidence" value="ECO:0007669"/>
    <property type="project" value="UniProtKB-KW"/>
</dbReference>
<dbReference type="Gene3D" id="1.10.132.20">
    <property type="entry name" value="Ribosome-recycling factor"/>
    <property type="match status" value="1"/>
</dbReference>
<dbReference type="AlphaFoldDB" id="A0A3B1BXA5"/>
<evidence type="ECO:0000256" key="3">
    <source>
        <dbReference type="ARBA" id="ARBA00022490"/>
    </source>
</evidence>
<dbReference type="Pfam" id="PF01765">
    <property type="entry name" value="RRF"/>
    <property type="match status" value="1"/>
</dbReference>
<dbReference type="SUPFAM" id="SSF55194">
    <property type="entry name" value="Ribosome recycling factor, RRF"/>
    <property type="match status" value="1"/>
</dbReference>
<dbReference type="GO" id="GO:0043023">
    <property type="term" value="F:ribosomal large subunit binding"/>
    <property type="evidence" value="ECO:0007669"/>
    <property type="project" value="TreeGrafter"/>
</dbReference>
<keyword evidence="3" id="KW-0963">Cytoplasm</keyword>
<organism evidence="6">
    <name type="scientific">hydrothermal vent metagenome</name>
    <dbReference type="NCBI Taxonomy" id="652676"/>
    <lineage>
        <taxon>unclassified sequences</taxon>
        <taxon>metagenomes</taxon>
        <taxon>ecological metagenomes</taxon>
    </lineage>
</organism>
<proteinExistence type="inferred from homology"/>
<evidence type="ECO:0000313" key="6">
    <source>
        <dbReference type="EMBL" id="VAX16118.1"/>
    </source>
</evidence>
<dbReference type="InterPro" id="IPR023584">
    <property type="entry name" value="Ribosome_recyc_fac_dom"/>
</dbReference>
<dbReference type="FunFam" id="1.10.132.20:FF:000001">
    <property type="entry name" value="Ribosome-recycling factor"/>
    <property type="match status" value="1"/>
</dbReference>
<dbReference type="Gene3D" id="3.30.1360.40">
    <property type="match status" value="1"/>
</dbReference>
<accession>A0A3B1BXA5</accession>
<evidence type="ECO:0000256" key="4">
    <source>
        <dbReference type="ARBA" id="ARBA00022917"/>
    </source>
</evidence>
<comment type="similarity">
    <text evidence="2">Belongs to the RRF family.</text>
</comment>
<dbReference type="PANTHER" id="PTHR20982:SF3">
    <property type="entry name" value="MITOCHONDRIAL RIBOSOME RECYCLING FACTOR PSEUDO 1"/>
    <property type="match status" value="1"/>
</dbReference>
<dbReference type="EMBL" id="UOGC01000021">
    <property type="protein sequence ID" value="VAX16118.1"/>
    <property type="molecule type" value="Genomic_DNA"/>
</dbReference>
<keyword evidence="4" id="KW-0648">Protein biosynthesis</keyword>
<sequence length="185" mass="20861">MLDSVYTETKHKMDVTITHFAKELAGVRTGRASTGLLDGITVDYYGTQTPLSQVANMSTPDAMTIGIQPWDVSLLQAIEKAIMMSDLGLTPSNDGKIIRIGIPPLTEERRRDLTRHVRKISEDAKIALRNVRREGIERIKKMEKEKEISSDDAKKGNDQIQKIINTYIATVEKMTTEKEKEIMDQ</sequence>
<reference evidence="6" key="1">
    <citation type="submission" date="2018-06" db="EMBL/GenBank/DDBJ databases">
        <authorList>
            <person name="Zhirakovskaya E."/>
        </authorList>
    </citation>
    <scope>NUCLEOTIDE SEQUENCE</scope>
</reference>
<evidence type="ECO:0000256" key="2">
    <source>
        <dbReference type="ARBA" id="ARBA00005912"/>
    </source>
</evidence>
<name>A0A3B1BXA5_9ZZZZ</name>
<dbReference type="InterPro" id="IPR002661">
    <property type="entry name" value="Ribosome_recyc_fac"/>
</dbReference>